<accession>A0A0E3BBS2</accession>
<proteinExistence type="predicted"/>
<gene>
    <name evidence="1" type="ORF">P245_17420</name>
</gene>
<evidence type="ECO:0000313" key="1">
    <source>
        <dbReference type="EMBL" id="KGG89136.1"/>
    </source>
</evidence>
<organism evidence="1 2">
    <name type="scientific">Comamonas thiooxydans</name>
    <dbReference type="NCBI Taxonomy" id="363952"/>
    <lineage>
        <taxon>Bacteria</taxon>
        <taxon>Pseudomonadati</taxon>
        <taxon>Pseudomonadota</taxon>
        <taxon>Betaproteobacteria</taxon>
        <taxon>Burkholderiales</taxon>
        <taxon>Comamonadaceae</taxon>
        <taxon>Comamonas</taxon>
    </lineage>
</organism>
<comment type="caution">
    <text evidence="1">The sequence shown here is derived from an EMBL/GenBank/DDBJ whole genome shotgun (WGS) entry which is preliminary data.</text>
</comment>
<sequence length="107" mass="12535">MTSNLKKCQKIYIVSTKKFGLRRHDRDTRLQLAQNFRAMYRSLGMDLHGCAQFLHVLTRTVHNRESGKHDIPYATYRLMRLLSRMKLLARYSGQDVGLSRCLCFIQG</sequence>
<evidence type="ECO:0000313" key="2">
    <source>
        <dbReference type="Proteomes" id="UP000029567"/>
    </source>
</evidence>
<name>A0A0E3BBS2_9BURK</name>
<dbReference type="EMBL" id="AWTN01000101">
    <property type="protein sequence ID" value="KGG89136.1"/>
    <property type="molecule type" value="Genomic_DNA"/>
</dbReference>
<protein>
    <submittedName>
        <fullName evidence="1">Uncharacterized protein</fullName>
    </submittedName>
</protein>
<dbReference type="AlphaFoldDB" id="A0A0E3BBS2"/>
<reference evidence="1 2" key="1">
    <citation type="submission" date="2013-09" db="EMBL/GenBank/DDBJ databases">
        <title>High correlation between genotypes and phenotypes of environmental bacteria Comamonas testosteroni strains.</title>
        <authorList>
            <person name="Liu L."/>
            <person name="Zhu W."/>
            <person name="Xia X."/>
            <person name="Xu B."/>
            <person name="Luo M."/>
            <person name="Wang G."/>
        </authorList>
    </citation>
    <scope>NUCLEOTIDE SEQUENCE [LARGE SCALE GENOMIC DNA]</scope>
    <source>
        <strain evidence="1 2">JL14</strain>
    </source>
</reference>
<dbReference type="Proteomes" id="UP000029567">
    <property type="component" value="Unassembled WGS sequence"/>
</dbReference>